<sequence>MKKQRVSAGMVEKSNPFDKLPDDLVVSILCNIGSPYSSPSDFFNTLMQEVSRFRLSLSARLVWSKLGAKDLLMVKAKNWSKSAQHFLMRCAVAGNVEAYYTLGMVRTTLYLSIE</sequence>
<dbReference type="PANTHER" id="PTHR46758:SF9">
    <property type="entry name" value="MYND-TYPE DOMAIN-CONTAINING PROTEIN"/>
    <property type="match status" value="1"/>
</dbReference>
<keyword evidence="2" id="KW-1185">Reference proteome</keyword>
<comment type="caution">
    <text evidence="1">The sequence shown here is derived from an EMBL/GenBank/DDBJ whole genome shotgun (WGS) entry which is preliminary data.</text>
</comment>
<accession>A0ABR2BFS0</accession>
<name>A0ABR2BFS0_9ROSI</name>
<gene>
    <name evidence="1" type="ORF">V6N12_024719</name>
</gene>
<evidence type="ECO:0000313" key="1">
    <source>
        <dbReference type="EMBL" id="KAK8505736.1"/>
    </source>
</evidence>
<dbReference type="InterPro" id="IPR044508">
    <property type="entry name" value="At5g50450/At1g67340-like"/>
</dbReference>
<evidence type="ECO:0000313" key="2">
    <source>
        <dbReference type="Proteomes" id="UP001472677"/>
    </source>
</evidence>
<proteinExistence type="predicted"/>
<dbReference type="Proteomes" id="UP001472677">
    <property type="component" value="Unassembled WGS sequence"/>
</dbReference>
<dbReference type="PANTHER" id="PTHR46758">
    <property type="entry name" value="MYND DOMAIN-CONTAINING"/>
    <property type="match status" value="1"/>
</dbReference>
<reference evidence="1 2" key="1">
    <citation type="journal article" date="2024" name="G3 (Bethesda)">
        <title>Genome assembly of Hibiscus sabdariffa L. provides insights into metabolisms of medicinal natural products.</title>
        <authorList>
            <person name="Kim T."/>
        </authorList>
    </citation>
    <scope>NUCLEOTIDE SEQUENCE [LARGE SCALE GENOMIC DNA]</scope>
    <source>
        <strain evidence="1">TK-2024</strain>
        <tissue evidence="1">Old leaves</tissue>
    </source>
</reference>
<organism evidence="1 2">
    <name type="scientific">Hibiscus sabdariffa</name>
    <name type="common">roselle</name>
    <dbReference type="NCBI Taxonomy" id="183260"/>
    <lineage>
        <taxon>Eukaryota</taxon>
        <taxon>Viridiplantae</taxon>
        <taxon>Streptophyta</taxon>
        <taxon>Embryophyta</taxon>
        <taxon>Tracheophyta</taxon>
        <taxon>Spermatophyta</taxon>
        <taxon>Magnoliopsida</taxon>
        <taxon>eudicotyledons</taxon>
        <taxon>Gunneridae</taxon>
        <taxon>Pentapetalae</taxon>
        <taxon>rosids</taxon>
        <taxon>malvids</taxon>
        <taxon>Malvales</taxon>
        <taxon>Malvaceae</taxon>
        <taxon>Malvoideae</taxon>
        <taxon>Hibiscus</taxon>
    </lineage>
</organism>
<dbReference type="EMBL" id="JBBPBM010000124">
    <property type="protein sequence ID" value="KAK8505736.1"/>
    <property type="molecule type" value="Genomic_DNA"/>
</dbReference>
<protein>
    <submittedName>
        <fullName evidence="1">Uncharacterized protein</fullName>
    </submittedName>
</protein>